<protein>
    <submittedName>
        <fullName evidence="1">Uncharacterized protein</fullName>
    </submittedName>
</protein>
<dbReference type="AlphaFoldDB" id="A0A0A9EMF6"/>
<accession>A0A0A9EMF6</accession>
<proteinExistence type="predicted"/>
<evidence type="ECO:0000313" key="1">
    <source>
        <dbReference type="EMBL" id="JAD99030.1"/>
    </source>
</evidence>
<sequence>MPRNTCIRFNIRREIDAKTRKCKCKKLKPILSIESACTGRLTVKHSKTPIRFCATRWVRVKELQWSNITLLNY</sequence>
<reference evidence="1" key="1">
    <citation type="submission" date="2014-09" db="EMBL/GenBank/DDBJ databases">
        <authorList>
            <person name="Magalhaes I.L.F."/>
            <person name="Oliveira U."/>
            <person name="Santos F.R."/>
            <person name="Vidigal T.H.D.A."/>
            <person name="Brescovit A.D."/>
            <person name="Santos A.J."/>
        </authorList>
    </citation>
    <scope>NUCLEOTIDE SEQUENCE</scope>
    <source>
        <tissue evidence="1">Shoot tissue taken approximately 20 cm above the soil surface</tissue>
    </source>
</reference>
<name>A0A0A9EMF6_ARUDO</name>
<reference evidence="1" key="2">
    <citation type="journal article" date="2015" name="Data Brief">
        <title>Shoot transcriptome of the giant reed, Arundo donax.</title>
        <authorList>
            <person name="Barrero R.A."/>
            <person name="Guerrero F.D."/>
            <person name="Moolhuijzen P."/>
            <person name="Goolsby J.A."/>
            <person name="Tidwell J."/>
            <person name="Bellgard S.E."/>
            <person name="Bellgard M.I."/>
        </authorList>
    </citation>
    <scope>NUCLEOTIDE SEQUENCE</scope>
    <source>
        <tissue evidence="1">Shoot tissue taken approximately 20 cm above the soil surface</tissue>
    </source>
</reference>
<organism evidence="1">
    <name type="scientific">Arundo donax</name>
    <name type="common">Giant reed</name>
    <name type="synonym">Donax arundinaceus</name>
    <dbReference type="NCBI Taxonomy" id="35708"/>
    <lineage>
        <taxon>Eukaryota</taxon>
        <taxon>Viridiplantae</taxon>
        <taxon>Streptophyta</taxon>
        <taxon>Embryophyta</taxon>
        <taxon>Tracheophyta</taxon>
        <taxon>Spermatophyta</taxon>
        <taxon>Magnoliopsida</taxon>
        <taxon>Liliopsida</taxon>
        <taxon>Poales</taxon>
        <taxon>Poaceae</taxon>
        <taxon>PACMAD clade</taxon>
        <taxon>Arundinoideae</taxon>
        <taxon>Arundineae</taxon>
        <taxon>Arundo</taxon>
    </lineage>
</organism>
<dbReference type="EMBL" id="GBRH01198865">
    <property type="protein sequence ID" value="JAD99030.1"/>
    <property type="molecule type" value="Transcribed_RNA"/>
</dbReference>